<accession>A0A7D5R0S8</accession>
<feature type="transmembrane region" description="Helical" evidence="1">
    <location>
        <begin position="74"/>
        <end position="92"/>
    </location>
</feature>
<feature type="transmembrane region" description="Helical" evidence="1">
    <location>
        <begin position="34"/>
        <end position="54"/>
    </location>
</feature>
<dbReference type="AlphaFoldDB" id="A0A7D5R0S8"/>
<evidence type="ECO:0000256" key="1">
    <source>
        <dbReference type="SAM" id="Phobius"/>
    </source>
</evidence>
<dbReference type="OrthoDB" id="3276at2157"/>
<reference evidence="2 3" key="1">
    <citation type="submission" date="2018-02" db="EMBL/GenBank/DDBJ databases">
        <title>Complete genome of Nitrosopumilus ureaphilus PS0.</title>
        <authorList>
            <person name="Qin W."/>
            <person name="Zheng Y."/>
            <person name="Stahl D.A."/>
        </authorList>
    </citation>
    <scope>NUCLEOTIDE SEQUENCE [LARGE SCALE GENOMIC DNA]</scope>
    <source>
        <strain evidence="2 3">PS0</strain>
    </source>
</reference>
<keyword evidence="1" id="KW-0812">Transmembrane</keyword>
<dbReference type="GeneID" id="56066832"/>
<dbReference type="KEGG" id="nue:C5F50_02180"/>
<proteinExistence type="predicted"/>
<feature type="transmembrane region" description="Helical" evidence="1">
    <location>
        <begin position="6"/>
        <end position="27"/>
    </location>
</feature>
<name>A0A7D5R0S8_9ARCH</name>
<dbReference type="RefSeq" id="WP_179372078.1">
    <property type="nucleotide sequence ID" value="NZ_CP026995.1"/>
</dbReference>
<keyword evidence="1" id="KW-0472">Membrane</keyword>
<dbReference type="EMBL" id="CP026995">
    <property type="protein sequence ID" value="QLH06016.1"/>
    <property type="molecule type" value="Genomic_DNA"/>
</dbReference>
<organism evidence="2 3">
    <name type="scientific">Nitrosopumilus ureiphilus</name>
    <dbReference type="NCBI Taxonomy" id="1470067"/>
    <lineage>
        <taxon>Archaea</taxon>
        <taxon>Nitrososphaerota</taxon>
        <taxon>Nitrososphaeria</taxon>
        <taxon>Nitrosopumilales</taxon>
        <taxon>Nitrosopumilaceae</taxon>
        <taxon>Nitrosopumilus</taxon>
    </lineage>
</organism>
<keyword evidence="3" id="KW-1185">Reference proteome</keyword>
<evidence type="ECO:0000313" key="2">
    <source>
        <dbReference type="EMBL" id="QLH06016.1"/>
    </source>
</evidence>
<dbReference type="Proteomes" id="UP000509478">
    <property type="component" value="Chromosome"/>
</dbReference>
<evidence type="ECO:0000313" key="3">
    <source>
        <dbReference type="Proteomes" id="UP000509478"/>
    </source>
</evidence>
<keyword evidence="1" id="KW-1133">Transmembrane helix</keyword>
<sequence>MVGKKPVNVILQMIFAVIPILNFYASYKIQKLRLWFLIFGVGGFIFELVQTRFFFGEEYYISFGSFEGRLPESVILFTIIFVILQVFVMRIWSKKWNESFIDENKISQ</sequence>
<protein>
    <submittedName>
        <fullName evidence="2">Uncharacterized protein</fullName>
    </submittedName>
</protein>
<gene>
    <name evidence="2" type="ORF">C5F50_02180</name>
</gene>